<dbReference type="EMBL" id="KB467831">
    <property type="protein sequence ID" value="PCH33358.1"/>
    <property type="molecule type" value="Genomic_DNA"/>
</dbReference>
<evidence type="ECO:0000313" key="1">
    <source>
        <dbReference type="EMBL" id="PCH33358.1"/>
    </source>
</evidence>
<protein>
    <submittedName>
        <fullName evidence="1">Uncharacterized protein</fullName>
    </submittedName>
</protein>
<keyword evidence="2" id="KW-1185">Reference proteome</keyword>
<evidence type="ECO:0000313" key="2">
    <source>
        <dbReference type="Proteomes" id="UP000218811"/>
    </source>
</evidence>
<reference evidence="1 2" key="1">
    <citation type="journal article" date="2012" name="Science">
        <title>The Paleozoic origin of enzymatic lignin decomposition reconstructed from 31 fungal genomes.</title>
        <authorList>
            <person name="Floudas D."/>
            <person name="Binder M."/>
            <person name="Riley R."/>
            <person name="Barry K."/>
            <person name="Blanchette R.A."/>
            <person name="Henrissat B."/>
            <person name="Martinez A.T."/>
            <person name="Otillar R."/>
            <person name="Spatafora J.W."/>
            <person name="Yadav J.S."/>
            <person name="Aerts A."/>
            <person name="Benoit I."/>
            <person name="Boyd A."/>
            <person name="Carlson A."/>
            <person name="Copeland A."/>
            <person name="Coutinho P.M."/>
            <person name="de Vries R.P."/>
            <person name="Ferreira P."/>
            <person name="Findley K."/>
            <person name="Foster B."/>
            <person name="Gaskell J."/>
            <person name="Glotzer D."/>
            <person name="Gorecki P."/>
            <person name="Heitman J."/>
            <person name="Hesse C."/>
            <person name="Hori C."/>
            <person name="Igarashi K."/>
            <person name="Jurgens J.A."/>
            <person name="Kallen N."/>
            <person name="Kersten P."/>
            <person name="Kohler A."/>
            <person name="Kuees U."/>
            <person name="Kumar T.K.A."/>
            <person name="Kuo A."/>
            <person name="LaButti K."/>
            <person name="Larrondo L.F."/>
            <person name="Lindquist E."/>
            <person name="Ling A."/>
            <person name="Lombard V."/>
            <person name="Lucas S."/>
            <person name="Lundell T."/>
            <person name="Martin R."/>
            <person name="McLaughlin D.J."/>
            <person name="Morgenstern I."/>
            <person name="Morin E."/>
            <person name="Murat C."/>
            <person name="Nagy L.G."/>
            <person name="Nolan M."/>
            <person name="Ohm R.A."/>
            <person name="Patyshakuliyeva A."/>
            <person name="Rokas A."/>
            <person name="Ruiz-Duenas F.J."/>
            <person name="Sabat G."/>
            <person name="Salamov A."/>
            <person name="Samejima M."/>
            <person name="Schmutz J."/>
            <person name="Slot J.C."/>
            <person name="St John F."/>
            <person name="Stenlid J."/>
            <person name="Sun H."/>
            <person name="Sun S."/>
            <person name="Syed K."/>
            <person name="Tsang A."/>
            <person name="Wiebenga A."/>
            <person name="Young D."/>
            <person name="Pisabarro A."/>
            <person name="Eastwood D.C."/>
            <person name="Martin F."/>
            <person name="Cullen D."/>
            <person name="Grigoriev I.V."/>
            <person name="Hibbett D.S."/>
        </authorList>
    </citation>
    <scope>NUCLEOTIDE SEQUENCE [LARGE SCALE GENOMIC DNA]</scope>
    <source>
        <strain evidence="1 2">MD-104</strain>
    </source>
</reference>
<proteinExistence type="predicted"/>
<gene>
    <name evidence="1" type="ORF">WOLCODRAFT_147460</name>
</gene>
<name>A0A2H3J6T1_WOLCO</name>
<dbReference type="AlphaFoldDB" id="A0A2H3J6T1"/>
<organism evidence="1 2">
    <name type="scientific">Wolfiporia cocos (strain MD-104)</name>
    <name type="common">Brown rot fungus</name>
    <dbReference type="NCBI Taxonomy" id="742152"/>
    <lineage>
        <taxon>Eukaryota</taxon>
        <taxon>Fungi</taxon>
        <taxon>Dikarya</taxon>
        <taxon>Basidiomycota</taxon>
        <taxon>Agaricomycotina</taxon>
        <taxon>Agaricomycetes</taxon>
        <taxon>Polyporales</taxon>
        <taxon>Phaeolaceae</taxon>
        <taxon>Wolfiporia</taxon>
    </lineage>
</organism>
<dbReference type="Proteomes" id="UP000218811">
    <property type="component" value="Unassembled WGS sequence"/>
</dbReference>
<accession>A0A2H3J6T1</accession>
<sequence>MRLPEWPTTRPFGLRYAFVGPGHTDPISHAMQIIKTTEQNDYTDSRVILK</sequence>